<evidence type="ECO:0000256" key="1">
    <source>
        <dbReference type="SAM" id="MobiDB-lite"/>
    </source>
</evidence>
<keyword evidence="3" id="KW-1185">Reference proteome</keyword>
<dbReference type="WBParaSite" id="SBAD_0000648401-mRNA-1">
    <property type="protein sequence ID" value="SBAD_0000648401-mRNA-1"/>
    <property type="gene ID" value="SBAD_0000648401"/>
</dbReference>
<evidence type="ECO:0000313" key="2">
    <source>
        <dbReference type="EMBL" id="VDP09585.1"/>
    </source>
</evidence>
<name>A0A183IRJ4_9BILA</name>
<dbReference type="Proteomes" id="UP000270296">
    <property type="component" value="Unassembled WGS sequence"/>
</dbReference>
<feature type="region of interest" description="Disordered" evidence="1">
    <location>
        <begin position="108"/>
        <end position="128"/>
    </location>
</feature>
<accession>A0A183IRJ4</accession>
<evidence type="ECO:0000313" key="3">
    <source>
        <dbReference type="Proteomes" id="UP000270296"/>
    </source>
</evidence>
<gene>
    <name evidence="2" type="ORF">SBAD_LOCUS6241</name>
</gene>
<reference evidence="2 3" key="2">
    <citation type="submission" date="2018-11" db="EMBL/GenBank/DDBJ databases">
        <authorList>
            <consortium name="Pathogen Informatics"/>
        </authorList>
    </citation>
    <scope>NUCLEOTIDE SEQUENCE [LARGE SCALE GENOMIC DNA]</scope>
</reference>
<proteinExistence type="predicted"/>
<dbReference type="AlphaFoldDB" id="A0A183IRJ4"/>
<dbReference type="EMBL" id="UZAM01009595">
    <property type="protein sequence ID" value="VDP09585.1"/>
    <property type="molecule type" value="Genomic_DNA"/>
</dbReference>
<organism evidence="4">
    <name type="scientific">Soboliphyme baturini</name>
    <dbReference type="NCBI Taxonomy" id="241478"/>
    <lineage>
        <taxon>Eukaryota</taxon>
        <taxon>Metazoa</taxon>
        <taxon>Ecdysozoa</taxon>
        <taxon>Nematoda</taxon>
        <taxon>Enoplea</taxon>
        <taxon>Dorylaimia</taxon>
        <taxon>Dioctophymatida</taxon>
        <taxon>Dioctophymatoidea</taxon>
        <taxon>Soboliphymatidae</taxon>
        <taxon>Soboliphyme</taxon>
    </lineage>
</organism>
<evidence type="ECO:0000313" key="4">
    <source>
        <dbReference type="WBParaSite" id="SBAD_0000648401-mRNA-1"/>
    </source>
</evidence>
<protein>
    <submittedName>
        <fullName evidence="4">Transposase</fullName>
    </submittedName>
</protein>
<reference evidence="4" key="1">
    <citation type="submission" date="2016-06" db="UniProtKB">
        <authorList>
            <consortium name="WormBaseParasite"/>
        </authorList>
    </citation>
    <scope>IDENTIFICATION</scope>
</reference>
<sequence>MVVRVFGRQVTCRWRSCHENTTTSAIMTVVAVVKRQTVDAGILPSGSNARPLDKRSRTNGTDQAIVFSRRGVNRPANDRRPGPAPASVVGAYGPRIARSRPHTFDDAGVEWPGVMGPGDNEKQRASARSSAPFYDRHLSVFNSALRVIAPSTTPIITGQLALRK</sequence>